<name>A0ABC9P754_ENTFL</name>
<dbReference type="AlphaFoldDB" id="A0ABC9P754"/>
<accession>A0ABC9P754</accession>
<gene>
    <name evidence="1" type="ORF">HMPREF9511_01251</name>
</gene>
<dbReference type="Proteomes" id="UP000004933">
    <property type="component" value="Unassembled WGS sequence"/>
</dbReference>
<sequence length="41" mass="4781">MKKLYTEKCEQIGNNSVYSFQKSYPQNVDNVDKSVANMCLY</sequence>
<organism evidence="1 2">
    <name type="scientific">Enterococcus faecalis TX0630</name>
    <dbReference type="NCBI Taxonomy" id="749508"/>
    <lineage>
        <taxon>Bacteria</taxon>
        <taxon>Bacillati</taxon>
        <taxon>Bacillota</taxon>
        <taxon>Bacilli</taxon>
        <taxon>Lactobacillales</taxon>
        <taxon>Enterococcaceae</taxon>
        <taxon>Enterococcus</taxon>
    </lineage>
</organism>
<protein>
    <submittedName>
        <fullName evidence="1">Uncharacterized protein</fullName>
    </submittedName>
</protein>
<dbReference type="EMBL" id="AEBE01000040">
    <property type="protein sequence ID" value="EFU90807.1"/>
    <property type="molecule type" value="Genomic_DNA"/>
</dbReference>
<evidence type="ECO:0000313" key="2">
    <source>
        <dbReference type="Proteomes" id="UP000004933"/>
    </source>
</evidence>
<reference evidence="1 2" key="1">
    <citation type="submission" date="2010-09" db="EMBL/GenBank/DDBJ databases">
        <authorList>
            <person name="Weinstock G."/>
            <person name="Sodergren E."/>
            <person name="Clifton S."/>
            <person name="Fulton L."/>
            <person name="Fulton B."/>
            <person name="Courtney L."/>
            <person name="Fronick C."/>
            <person name="Harrison M."/>
            <person name="Strong C."/>
            <person name="Farmer C."/>
            <person name="Delahaunty K."/>
            <person name="Markovic C."/>
            <person name="Hall O."/>
            <person name="Minx P."/>
            <person name="Tomlinson C."/>
            <person name="Mitreva M."/>
            <person name="Hou S."/>
            <person name="Chen J."/>
            <person name="Wollam A."/>
            <person name="Pepin K.H."/>
            <person name="Johnson M."/>
            <person name="Bhonagiri V."/>
            <person name="Zhang X."/>
            <person name="Suruliraj S."/>
            <person name="Warren W."/>
            <person name="Chinwalla A."/>
            <person name="Mardis E.R."/>
            <person name="Wilson R.K."/>
        </authorList>
    </citation>
    <scope>NUCLEOTIDE SEQUENCE [LARGE SCALE GENOMIC DNA]</scope>
    <source>
        <strain evidence="1 2">TX0630</strain>
    </source>
</reference>
<evidence type="ECO:0000313" key="1">
    <source>
        <dbReference type="EMBL" id="EFU90807.1"/>
    </source>
</evidence>
<comment type="caution">
    <text evidence="1">The sequence shown here is derived from an EMBL/GenBank/DDBJ whole genome shotgun (WGS) entry which is preliminary data.</text>
</comment>
<proteinExistence type="predicted"/>